<dbReference type="Proteomes" id="UP000619534">
    <property type="component" value="Unassembled WGS sequence"/>
</dbReference>
<comment type="caution">
    <text evidence="5">The sequence shown here is derived from an EMBL/GenBank/DDBJ whole genome shotgun (WGS) entry which is preliminary data.</text>
</comment>
<dbReference type="Gene3D" id="3.90.1510.10">
    <property type="entry name" value="Glycerate kinase, domain 2"/>
    <property type="match status" value="1"/>
</dbReference>
<evidence type="ECO:0000313" key="5">
    <source>
        <dbReference type="EMBL" id="GGC84354.1"/>
    </source>
</evidence>
<dbReference type="NCBIfam" id="TIGR00045">
    <property type="entry name" value="glycerate kinase"/>
    <property type="match status" value="1"/>
</dbReference>
<evidence type="ECO:0000256" key="4">
    <source>
        <dbReference type="PIRNR" id="PIRNR006078"/>
    </source>
</evidence>
<dbReference type="PANTHER" id="PTHR21599">
    <property type="entry name" value="GLYCERATE KINASE"/>
    <property type="match status" value="1"/>
</dbReference>
<evidence type="ECO:0000256" key="1">
    <source>
        <dbReference type="ARBA" id="ARBA00006284"/>
    </source>
</evidence>
<keyword evidence="3 4" id="KW-0418">Kinase</keyword>
<organism evidence="5 6">
    <name type="scientific">Thalassobacillus devorans</name>
    <dbReference type="NCBI Taxonomy" id="279813"/>
    <lineage>
        <taxon>Bacteria</taxon>
        <taxon>Bacillati</taxon>
        <taxon>Bacillota</taxon>
        <taxon>Bacilli</taxon>
        <taxon>Bacillales</taxon>
        <taxon>Bacillaceae</taxon>
        <taxon>Thalassobacillus</taxon>
    </lineage>
</organism>
<dbReference type="PANTHER" id="PTHR21599:SF0">
    <property type="entry name" value="GLYCERATE KINASE"/>
    <property type="match status" value="1"/>
</dbReference>
<dbReference type="SUPFAM" id="SSF110738">
    <property type="entry name" value="Glycerate kinase I"/>
    <property type="match status" value="1"/>
</dbReference>
<dbReference type="InterPro" id="IPR036129">
    <property type="entry name" value="Glycerate_kinase_sf"/>
</dbReference>
<dbReference type="InterPro" id="IPR004381">
    <property type="entry name" value="Glycerate_kinase"/>
</dbReference>
<dbReference type="Gene3D" id="3.40.50.10350">
    <property type="entry name" value="Glycerate kinase, domain 1"/>
    <property type="match status" value="1"/>
</dbReference>
<evidence type="ECO:0000256" key="2">
    <source>
        <dbReference type="ARBA" id="ARBA00022679"/>
    </source>
</evidence>
<name>A0ABQ1NUK4_9BACI</name>
<keyword evidence="2 4" id="KW-0808">Transferase</keyword>
<dbReference type="EMBL" id="BMCJ01000002">
    <property type="protein sequence ID" value="GGC84354.1"/>
    <property type="molecule type" value="Genomic_DNA"/>
</dbReference>
<accession>A0ABQ1NUK4</accession>
<comment type="similarity">
    <text evidence="1 4">Belongs to the glycerate kinase type-1 family.</text>
</comment>
<reference evidence="6" key="1">
    <citation type="journal article" date="2019" name="Int. J. Syst. Evol. Microbiol.">
        <title>The Global Catalogue of Microorganisms (GCM) 10K type strain sequencing project: providing services to taxonomists for standard genome sequencing and annotation.</title>
        <authorList>
            <consortium name="The Broad Institute Genomics Platform"/>
            <consortium name="The Broad Institute Genome Sequencing Center for Infectious Disease"/>
            <person name="Wu L."/>
            <person name="Ma J."/>
        </authorList>
    </citation>
    <scope>NUCLEOTIDE SEQUENCE [LARGE SCALE GENOMIC DNA]</scope>
    <source>
        <strain evidence="6">CCM 7282</strain>
    </source>
</reference>
<dbReference type="PIRSF" id="PIRSF006078">
    <property type="entry name" value="GlxK"/>
    <property type="match status" value="1"/>
</dbReference>
<evidence type="ECO:0000256" key="3">
    <source>
        <dbReference type="ARBA" id="ARBA00022777"/>
    </source>
</evidence>
<dbReference type="GO" id="GO:0016301">
    <property type="term" value="F:kinase activity"/>
    <property type="evidence" value="ECO:0007669"/>
    <property type="project" value="UniProtKB-KW"/>
</dbReference>
<gene>
    <name evidence="5" type="primary">glxK</name>
    <name evidence="5" type="ORF">GCM10007216_13770</name>
</gene>
<proteinExistence type="inferred from homology"/>
<evidence type="ECO:0000313" key="6">
    <source>
        <dbReference type="Proteomes" id="UP000619534"/>
    </source>
</evidence>
<dbReference type="RefSeq" id="WP_062441918.1">
    <property type="nucleotide sequence ID" value="NZ_BMCJ01000002.1"/>
</dbReference>
<dbReference type="InterPro" id="IPR018197">
    <property type="entry name" value="Glycerate_kinase_RE-like"/>
</dbReference>
<keyword evidence="6" id="KW-1185">Reference proteome</keyword>
<dbReference type="InterPro" id="IPR018193">
    <property type="entry name" value="Glyc_kinase_flavodox-like_fold"/>
</dbReference>
<sequence>MNIVISTDSFKGSVSSIEAARHLEKGIKYVVPDADTTVIPVADGGEGTVEAFLEVLDGEKFYRTVQDPLGRSITATFGWVEKEKLAIIEMAAASGLPLLREEEKSPEIASTYGTGELIREALDFGAKKIILGIGGSATVDAGTGCFQALGVKFLDKGGYEVQEGGGNLGNIKTIDLSGLDSRLKQVDFVVASDVNNPLLGENGAVAVFGPQKGVSSDKINLFEQGFANYADAVEHMLGEELTSIPGSGAAGGFGFSLKAFLSVEMHSGLELIAELSRLEEHIQRADFVFTGEGKIDDQSLSGKVPVGVGRIARKYNVPVIAFTGSFEGEAQVLRDEGITVIIPIVDKPMPLKDAIKYGGELLERSAQRVMNLVNIQSHPYKKMNQD</sequence>
<dbReference type="Pfam" id="PF02595">
    <property type="entry name" value="Gly_kinase"/>
    <property type="match status" value="1"/>
</dbReference>
<protein>
    <submittedName>
        <fullName evidence="5">Glycerate kinase</fullName>
    </submittedName>
</protein>